<dbReference type="Proteomes" id="UP000184231">
    <property type="component" value="Unassembled WGS sequence"/>
</dbReference>
<dbReference type="OrthoDB" id="1452960at2"/>
<proteinExistence type="predicted"/>
<dbReference type="RefSeq" id="WP_072762849.1">
    <property type="nucleotide sequence ID" value="NZ_FQYX01000002.1"/>
</dbReference>
<protein>
    <submittedName>
        <fullName evidence="1">Uncharacterized protein</fullName>
    </submittedName>
</protein>
<keyword evidence="2" id="KW-1185">Reference proteome</keyword>
<organism evidence="1 2">
    <name type="scientific">Arenibacter nanhaiticus</name>
    <dbReference type="NCBI Taxonomy" id="558155"/>
    <lineage>
        <taxon>Bacteria</taxon>
        <taxon>Pseudomonadati</taxon>
        <taxon>Bacteroidota</taxon>
        <taxon>Flavobacteriia</taxon>
        <taxon>Flavobacteriales</taxon>
        <taxon>Flavobacteriaceae</taxon>
        <taxon>Arenibacter</taxon>
    </lineage>
</organism>
<dbReference type="EMBL" id="FQYX01000002">
    <property type="protein sequence ID" value="SHI41561.1"/>
    <property type="molecule type" value="Genomic_DNA"/>
</dbReference>
<reference evidence="1 2" key="1">
    <citation type="submission" date="2016-11" db="EMBL/GenBank/DDBJ databases">
        <authorList>
            <person name="Jaros S."/>
            <person name="Januszkiewicz K."/>
            <person name="Wedrychowicz H."/>
        </authorList>
    </citation>
    <scope>NUCLEOTIDE SEQUENCE [LARGE SCALE GENOMIC DNA]</scope>
    <source>
        <strain evidence="1 2">CGMCC 1.8863</strain>
    </source>
</reference>
<dbReference type="STRING" id="558155.SAMN04487911_1026"/>
<gene>
    <name evidence="1" type="ORF">SAMN04487911_1026</name>
</gene>
<evidence type="ECO:0000313" key="2">
    <source>
        <dbReference type="Proteomes" id="UP000184231"/>
    </source>
</evidence>
<evidence type="ECO:0000313" key="1">
    <source>
        <dbReference type="EMBL" id="SHI41561.1"/>
    </source>
</evidence>
<sequence>MKAMMYILLSVLTMVSSYGQVVHKDSIQTTERGSRDSSFIVQSQQNREVTKRFDEDGKIIGYDSIQIYSLTKDEKLPITMDINSLLNAKWGQKLTILGRWMIEVFKIFLVRILFFREISCYRNSLSSRGRIIFWALKVYSNK</sequence>
<accession>A0A1M6AYQ4</accession>
<name>A0A1M6AYQ4_9FLAO</name>
<dbReference type="AlphaFoldDB" id="A0A1M6AYQ4"/>